<comment type="subcellular location">
    <subcellularLocation>
        <location evidence="1">Membrane</location>
        <topology evidence="1">Multi-pass membrane protein</topology>
    </subcellularLocation>
</comment>
<feature type="region of interest" description="Disordered" evidence="10">
    <location>
        <begin position="1096"/>
        <end position="1118"/>
    </location>
</feature>
<evidence type="ECO:0000313" key="14">
    <source>
        <dbReference type="EMBL" id="KAA8499784.1"/>
    </source>
</evidence>
<dbReference type="FunFam" id="3.40.50.300:FF:000163">
    <property type="entry name" value="Multidrug resistance-associated protein member 4"/>
    <property type="match status" value="1"/>
</dbReference>
<evidence type="ECO:0000256" key="11">
    <source>
        <dbReference type="SAM" id="Phobius"/>
    </source>
</evidence>
<keyword evidence="6" id="KW-0547">Nucleotide-binding</keyword>
<evidence type="ECO:0000313" key="15">
    <source>
        <dbReference type="Proteomes" id="UP000324585"/>
    </source>
</evidence>
<evidence type="ECO:0000256" key="1">
    <source>
        <dbReference type="ARBA" id="ARBA00004141"/>
    </source>
</evidence>
<dbReference type="InterPro" id="IPR017871">
    <property type="entry name" value="ABC_transporter-like_CS"/>
</dbReference>
<dbReference type="Gene3D" id="3.40.50.300">
    <property type="entry name" value="P-loop containing nucleotide triphosphate hydrolases"/>
    <property type="match status" value="2"/>
</dbReference>
<keyword evidence="4 11" id="KW-0812">Transmembrane</keyword>
<evidence type="ECO:0000259" key="12">
    <source>
        <dbReference type="PROSITE" id="PS50893"/>
    </source>
</evidence>
<feature type="compositionally biased region" description="Basic and acidic residues" evidence="10">
    <location>
        <begin position="1105"/>
        <end position="1118"/>
    </location>
</feature>
<dbReference type="InterPro" id="IPR036640">
    <property type="entry name" value="ABC1_TM_sf"/>
</dbReference>
<dbReference type="GO" id="GO:0016020">
    <property type="term" value="C:membrane"/>
    <property type="evidence" value="ECO:0007669"/>
    <property type="project" value="UniProtKB-SubCell"/>
</dbReference>
<feature type="domain" description="ABC transporter" evidence="12">
    <location>
        <begin position="1135"/>
        <end position="1371"/>
    </location>
</feature>
<dbReference type="InterPro" id="IPR003439">
    <property type="entry name" value="ABC_transporter-like_ATP-bd"/>
</dbReference>
<evidence type="ECO:0000256" key="10">
    <source>
        <dbReference type="SAM" id="MobiDB-lite"/>
    </source>
</evidence>
<dbReference type="FunFam" id="1.20.1560.10:FF:000006">
    <property type="entry name" value="ATP-binding cassette, sub-family C (CFTR/MRP), member 9"/>
    <property type="match status" value="1"/>
</dbReference>
<dbReference type="SUPFAM" id="SSF90123">
    <property type="entry name" value="ABC transporter transmembrane region"/>
    <property type="match status" value="2"/>
</dbReference>
<dbReference type="OMA" id="KTWIMAF"/>
<dbReference type="PROSITE" id="PS50893">
    <property type="entry name" value="ABC_TRANSPORTER_2"/>
    <property type="match status" value="2"/>
</dbReference>
<protein>
    <recommendedName>
        <fullName evidence="2">Probable ATP-dependent transporter ycf16</fullName>
    </recommendedName>
</protein>
<keyword evidence="8 11" id="KW-1133">Transmembrane helix</keyword>
<dbReference type="InterPro" id="IPR003593">
    <property type="entry name" value="AAA+_ATPase"/>
</dbReference>
<dbReference type="InterPro" id="IPR050173">
    <property type="entry name" value="ABC_transporter_C-like"/>
</dbReference>
<dbReference type="InterPro" id="IPR027417">
    <property type="entry name" value="P-loop_NTPase"/>
</dbReference>
<dbReference type="InterPro" id="IPR011527">
    <property type="entry name" value="ABC1_TM_dom"/>
</dbReference>
<proteinExistence type="predicted"/>
<feature type="transmembrane region" description="Helical" evidence="11">
    <location>
        <begin position="14"/>
        <end position="33"/>
    </location>
</feature>
<dbReference type="CDD" id="cd03250">
    <property type="entry name" value="ABCC_MRP_domain1"/>
    <property type="match status" value="1"/>
</dbReference>
<dbReference type="PROSITE" id="PS00211">
    <property type="entry name" value="ABC_TRANSPORTER_1"/>
    <property type="match status" value="2"/>
</dbReference>
<feature type="domain" description="ABC transporter" evidence="12">
    <location>
        <begin position="452"/>
        <end position="701"/>
    </location>
</feature>
<feature type="domain" description="ABC transmembrane type-1" evidence="13">
    <location>
        <begin position="136"/>
        <end position="416"/>
    </location>
</feature>
<evidence type="ECO:0000256" key="5">
    <source>
        <dbReference type="ARBA" id="ARBA00022737"/>
    </source>
</evidence>
<evidence type="ECO:0000256" key="6">
    <source>
        <dbReference type="ARBA" id="ARBA00022741"/>
    </source>
</evidence>
<keyword evidence="3" id="KW-0813">Transport</keyword>
<evidence type="ECO:0000256" key="4">
    <source>
        <dbReference type="ARBA" id="ARBA00022692"/>
    </source>
</evidence>
<accession>A0A5J4Z9V1</accession>
<evidence type="ECO:0000256" key="2">
    <source>
        <dbReference type="ARBA" id="ARBA00014334"/>
    </source>
</evidence>
<dbReference type="PANTHER" id="PTHR24223">
    <property type="entry name" value="ATP-BINDING CASSETTE SUB-FAMILY C"/>
    <property type="match status" value="1"/>
</dbReference>
<dbReference type="InterPro" id="IPR044726">
    <property type="entry name" value="ABCC_6TM_D2"/>
</dbReference>
<dbReference type="GO" id="GO:0016887">
    <property type="term" value="F:ATP hydrolysis activity"/>
    <property type="evidence" value="ECO:0007669"/>
    <property type="project" value="InterPro"/>
</dbReference>
<dbReference type="PROSITE" id="PS50929">
    <property type="entry name" value="ABC_TM1F"/>
    <property type="match status" value="2"/>
</dbReference>
<dbReference type="GO" id="GO:0005524">
    <property type="term" value="F:ATP binding"/>
    <property type="evidence" value="ECO:0007669"/>
    <property type="project" value="UniProtKB-KW"/>
</dbReference>
<dbReference type="OrthoDB" id="6500128at2759"/>
<sequence>MARQGANLVSIDTAISIICVFICLVDFAVHVFGHRLDARRIEYHLIQGDSPDVYPTITCPPSLYSVRGLSYLLFSWLSPVLQKGRAGKLELEDLPPLMKKDKASNVTQETFQKAWTRAKPSVYDTLVRAFAHEFTLTGALKLCNDCTNVVTPLILQRLIVFLQTGEGGTRHGVLLVSVLTLNFLIQSAFLNQYFSRVNISTVRVRAALTVVLYNKSLVLSADSRAKFPSGAVQNLISTDARRVSETIPNVNMLWSCVVQIIVALGLLTRFVGVIPTLAGLATLLVSSPLQTRFLSVSKSLRDKALTYTDSRVKVLNEILAGIKLVKVHAWENAFRDRVEQIRAEEIHYTRAAWITQAFSTTLQSSLSVTLSTVAFAVYALLGHSLDAAVIFPSISLFNMLRPTLILLPMYLTQFSAAFASIDRMQNFLNSEETRAPSVSASEQNAFYQTADIRSQSASFSWDSPADVPGGTSRSAATLAATTAAAVGSPQLTDVTFSVAPGTCIAIIGPTGSGKSTLLRSLLGETYIMTGQAGINPDKSIAFVDQTAFILNGTVRENVLFGLPFDEPKYKLAVMCAALDKDFESMVAGDRTEIGARGVNLSGGQKQRISIARAVYSDAEVYIFDDPLSAVDAHVAQHIWGACMLGALKQKTILIATNQLHLLNSPRVAQIICLSEDSVVERVATFDELASEGSQKNETEFAQGSMIPSLLASASGLKDKPSEKGTEDGGMEDPAGVWEKILRDSQAGVKDSAGKEHSEGNAAASEVLNESAGVLIQKEERSSGSVKLWLYLKYLRAGGIALNLVNVLGLIPLNTLLGVASLLWLGVWSDGKIQPDPGVVFYMGVFVLIGVLTLLSNFVVSLLVAYSSIAASKRFHSRMLDTVLRAPMSWFDATPIGRVLNRFSTDVDRMDSSVAQSFSNFLKIGSSFVCTLGLILYATPLFVFPMFLVGILFVRVQDGYRKGAVELRRLEGVCRSPLYNLVAETSEGLTTIRAYALERRFQNLIVEHMDELNQTTLCNLVANRWLSVRLEFMSNSLIFFIALLAVLGRGSIPPSLAAVVLTYSNSLTMMATFTIRMYSETEQQMASIERIVEYSESPPLPSEYGPQEHPKDRERSKDGIRPTAVVKKNWPRFGEIEFVDVAMRYRKDLPRVLDNVSFKINAGERIGVVGRTGAGKSSLLSALFRLVPLEQGSILIDGVDLKSLPLDQVRSALGIIPQDPFLFSGTIRENLDPFHEFEDEQLWRSLRSCGLAGFVSSTGFGLDFVVNDQGLNLSLGQRQLLSLARALVHESPVLLLDEATAAVDLATDQLIQRTLREELKRSRSTSITIAHRINTILDSDRVLVMDKGRVAEFDAPGPLSVQPNGIFASLVKQSKLEGETAAGPVSCEDQLSATGICNGPHVSTAHRRLYKAFHELREIVIELNRTDESAPRRVQRELAAAGMDVSSFKVSVRRAIDKLASLAQEQGLSGSAADGTGNRSWGRHSAYAADALFPGVNSVAQIDGSAESSGVFSARTFRDPASSNGASGPSFAGHLEDVEEDEAGSALQRSTSHSLSRDSKGLSTRGSAFGGVKSMR</sequence>
<dbReference type="EMBL" id="VRMN01000001">
    <property type="protein sequence ID" value="KAA8499784.1"/>
    <property type="molecule type" value="Genomic_DNA"/>
</dbReference>
<feature type="transmembrane region" description="Helical" evidence="11">
    <location>
        <begin position="838"/>
        <end position="868"/>
    </location>
</feature>
<feature type="transmembrane region" description="Helical" evidence="11">
    <location>
        <begin position="799"/>
        <end position="826"/>
    </location>
</feature>
<dbReference type="Gene3D" id="1.20.1560.10">
    <property type="entry name" value="ABC transporter type 1, transmembrane domain"/>
    <property type="match status" value="2"/>
</dbReference>
<evidence type="ECO:0000256" key="8">
    <source>
        <dbReference type="ARBA" id="ARBA00022989"/>
    </source>
</evidence>
<evidence type="ECO:0000256" key="9">
    <source>
        <dbReference type="ARBA" id="ARBA00023136"/>
    </source>
</evidence>
<dbReference type="FunFam" id="3.40.50.300:FF:000973">
    <property type="entry name" value="Multidrug resistance-associated protein 4"/>
    <property type="match status" value="1"/>
</dbReference>
<dbReference type="SMART" id="SM00382">
    <property type="entry name" value="AAA"/>
    <property type="match status" value="2"/>
</dbReference>
<evidence type="ECO:0000256" key="3">
    <source>
        <dbReference type="ARBA" id="ARBA00022448"/>
    </source>
</evidence>
<feature type="transmembrane region" description="Helical" evidence="11">
    <location>
        <begin position="927"/>
        <end position="953"/>
    </location>
</feature>
<organism evidence="14 15">
    <name type="scientific">Porphyridium purpureum</name>
    <name type="common">Red alga</name>
    <name type="synonym">Porphyridium cruentum</name>
    <dbReference type="NCBI Taxonomy" id="35688"/>
    <lineage>
        <taxon>Eukaryota</taxon>
        <taxon>Rhodophyta</taxon>
        <taxon>Bangiophyceae</taxon>
        <taxon>Porphyridiales</taxon>
        <taxon>Porphyridiaceae</taxon>
        <taxon>Porphyridium</taxon>
    </lineage>
</organism>
<dbReference type="CDD" id="cd18579">
    <property type="entry name" value="ABC_6TM_ABCC_D1"/>
    <property type="match status" value="1"/>
</dbReference>
<keyword evidence="7" id="KW-0067">ATP-binding</keyword>
<dbReference type="Proteomes" id="UP000324585">
    <property type="component" value="Unassembled WGS sequence"/>
</dbReference>
<dbReference type="Pfam" id="PF00664">
    <property type="entry name" value="ABC_membrane"/>
    <property type="match status" value="2"/>
</dbReference>
<dbReference type="InterPro" id="IPR044746">
    <property type="entry name" value="ABCC_6TM_D1"/>
</dbReference>
<feature type="transmembrane region" description="Helical" evidence="11">
    <location>
        <begin position="1031"/>
        <end position="1048"/>
    </location>
</feature>
<dbReference type="Pfam" id="PF00005">
    <property type="entry name" value="ABC_tran"/>
    <property type="match status" value="2"/>
</dbReference>
<dbReference type="GO" id="GO:0140359">
    <property type="term" value="F:ABC-type transporter activity"/>
    <property type="evidence" value="ECO:0007669"/>
    <property type="project" value="InterPro"/>
</dbReference>
<dbReference type="CDD" id="cd03244">
    <property type="entry name" value="ABCC_MRP_domain2"/>
    <property type="match status" value="1"/>
</dbReference>
<keyword evidence="9 11" id="KW-0472">Membrane</keyword>
<feature type="region of interest" description="Disordered" evidence="10">
    <location>
        <begin position="1517"/>
        <end position="1575"/>
    </location>
</feature>
<gene>
    <name evidence="14" type="ORF">FVE85_7369</name>
</gene>
<feature type="domain" description="ABC transmembrane type-1" evidence="13">
    <location>
        <begin position="812"/>
        <end position="1082"/>
    </location>
</feature>
<comment type="caution">
    <text evidence="14">The sequence shown here is derived from an EMBL/GenBank/DDBJ whole genome shotgun (WGS) entry which is preliminary data.</text>
</comment>
<dbReference type="SUPFAM" id="SSF52540">
    <property type="entry name" value="P-loop containing nucleoside triphosphate hydrolases"/>
    <property type="match status" value="2"/>
</dbReference>
<dbReference type="FunFam" id="1.20.1560.10:FF:000010">
    <property type="entry name" value="Multidrug resistance-associated ABC transporter"/>
    <property type="match status" value="1"/>
</dbReference>
<keyword evidence="5" id="KW-0677">Repeat</keyword>
<evidence type="ECO:0000259" key="13">
    <source>
        <dbReference type="PROSITE" id="PS50929"/>
    </source>
</evidence>
<keyword evidence="15" id="KW-1185">Reference proteome</keyword>
<evidence type="ECO:0000256" key="7">
    <source>
        <dbReference type="ARBA" id="ARBA00022840"/>
    </source>
</evidence>
<name>A0A5J4Z9V1_PORPP</name>
<dbReference type="CDD" id="cd18580">
    <property type="entry name" value="ABC_6TM_ABCC_D2"/>
    <property type="match status" value="1"/>
</dbReference>
<reference evidence="15" key="1">
    <citation type="journal article" date="2019" name="Nat. Commun.">
        <title>Expansion of phycobilisome linker gene families in mesophilic red algae.</title>
        <authorList>
            <person name="Lee J."/>
            <person name="Kim D."/>
            <person name="Bhattacharya D."/>
            <person name="Yoon H.S."/>
        </authorList>
    </citation>
    <scope>NUCLEOTIDE SEQUENCE [LARGE SCALE GENOMIC DNA]</scope>
    <source>
        <strain evidence="15">CCMP 1328</strain>
    </source>
</reference>